<organism evidence="6">
    <name type="scientific">Accumulibacter regalis</name>
    <dbReference type="NCBI Taxonomy" id="522306"/>
    <lineage>
        <taxon>Bacteria</taxon>
        <taxon>Pseudomonadati</taxon>
        <taxon>Pseudomonadota</taxon>
        <taxon>Betaproteobacteria</taxon>
        <taxon>Candidatus Accumulibacter</taxon>
    </lineage>
</organism>
<dbReference type="eggNOG" id="COG0598">
    <property type="taxonomic scope" value="Bacteria"/>
</dbReference>
<evidence type="ECO:0000256" key="1">
    <source>
        <dbReference type="ARBA" id="ARBA00004141"/>
    </source>
</evidence>
<dbReference type="KEGG" id="app:CAP2UW1_3050"/>
<dbReference type="GO" id="GO:0016020">
    <property type="term" value="C:membrane"/>
    <property type="evidence" value="ECO:0007669"/>
    <property type="project" value="UniProtKB-SubCell"/>
</dbReference>
<evidence type="ECO:0000313" key="6">
    <source>
        <dbReference type="EMBL" id="ACV36325.1"/>
    </source>
</evidence>
<dbReference type="Gene3D" id="1.20.58.340">
    <property type="entry name" value="Magnesium transport protein CorA, transmembrane region"/>
    <property type="match status" value="1"/>
</dbReference>
<gene>
    <name evidence="6" type="ordered locus">CAP2UW1_3050</name>
</gene>
<evidence type="ECO:0000256" key="2">
    <source>
        <dbReference type="ARBA" id="ARBA00022692"/>
    </source>
</evidence>
<sequence>MSEIAQIPRTAQFEPDNGMTSVASTEVLVRHFRQILMWPLRVMPGQLEGIHISKHWELLETSGEDCPWREVQDEFDDPKRFQERHYKEFITFLPFVQRFLYGEGTPREGQTASGKSPMRVLRRCDIAQIRVMLDGQLPPLLFQIAHVDLHFFYDTDIIILVVEFFADDLPLLLAEDVLFKVGRAYPGYWEPSGQGAHCPYRVEWLSATGETLAVSDYEDRQKYLEFTCQQRSPHVAAHWEYLLQPLSLYLSDSEGPIRFRQIEYHRMPLLAYLSFDDPQVLTRGDCARLALVSKAGPSDTLPCSTKQLADFEERYCYDRFWDPDNPALSCRYLCCDHAFVVVGKASDAFFADSETGILGQFRHQYFLMNLMAHFQKAALMLFSEWLVVAISKLDIRELDSIKAFKREIRLLLGSFLRFTERYWFPVVSNQAQVHDLFRLLTRHLDTDRIYQDVSASIKDMNQYLDSDSLRRQANTVVRLTVVTTLGLIATVSTGFLGMNIIDEANNPLWVKLLILIAVFIPSTLLVNYAVAHSKVLSDFLEALADKRLTWWDRTQLLLRIWRDPPQDAVADASTSRRAGDAK</sequence>
<keyword evidence="4 5" id="KW-0472">Membrane</keyword>
<reference evidence="6" key="1">
    <citation type="submission" date="2009-08" db="EMBL/GenBank/DDBJ databases">
        <authorList>
            <consortium name="US DOE Joint Genome Institute"/>
            <person name="Lucas S."/>
            <person name="Copeland A."/>
            <person name="Lapidus A."/>
            <person name="Glavina del Rio T."/>
            <person name="Dalin E."/>
            <person name="Tice H."/>
            <person name="Bruce D."/>
            <person name="Barry K."/>
            <person name="Pitluck S."/>
            <person name="Lowry S."/>
            <person name="Larimer F."/>
            <person name="Land M."/>
            <person name="Hauser L."/>
            <person name="Kyrpides N."/>
            <person name="Ivanova N."/>
            <person name="McMahon K.D."/>
            <person name="Hugenholtz P."/>
        </authorList>
    </citation>
    <scope>NUCLEOTIDE SEQUENCE</scope>
    <source>
        <strain evidence="6">UW-1</strain>
    </source>
</reference>
<keyword evidence="2 5" id="KW-0812">Transmembrane</keyword>
<evidence type="ECO:0000256" key="3">
    <source>
        <dbReference type="ARBA" id="ARBA00022989"/>
    </source>
</evidence>
<name>C7RUT0_ACCRE</name>
<dbReference type="SUPFAM" id="SSF144083">
    <property type="entry name" value="Magnesium transport protein CorA, transmembrane region"/>
    <property type="match status" value="1"/>
</dbReference>
<keyword evidence="3 5" id="KW-1133">Transmembrane helix</keyword>
<feature type="transmembrane region" description="Helical" evidence="5">
    <location>
        <begin position="476"/>
        <end position="496"/>
    </location>
</feature>
<dbReference type="OrthoDB" id="8521894at2"/>
<dbReference type="HOGENOM" id="CLU_482163_0_0_4"/>
<accession>C7RUT0</accession>
<dbReference type="STRING" id="522306.CAP2UW1_3050"/>
<proteinExistence type="predicted"/>
<reference evidence="6" key="2">
    <citation type="submission" date="2009-09" db="EMBL/GenBank/DDBJ databases">
        <title>Complete sequence of chromosome of Candidatus Accumulibacter phosphatis clade IIA str. UW-1.</title>
        <authorList>
            <consortium name="US DOE Joint Genome Institute"/>
            <person name="Martin H.G."/>
            <person name="Ivanova N."/>
            <person name="Kunin V."/>
            <person name="Warnecke F."/>
            <person name="Barry K."/>
            <person name="He S."/>
            <person name="Salamov A."/>
            <person name="Szeto E."/>
            <person name="Dalin E."/>
            <person name="Pangilinan J.L."/>
            <person name="Lapidus A."/>
            <person name="Lowry S."/>
            <person name="Kyrpides N.C."/>
            <person name="McMahon K.D."/>
            <person name="Hugenholtz P."/>
        </authorList>
    </citation>
    <scope>NUCLEOTIDE SEQUENCE [LARGE SCALE GENOMIC DNA]</scope>
    <source>
        <strain evidence="6">UW-1</strain>
    </source>
</reference>
<evidence type="ECO:0000256" key="4">
    <source>
        <dbReference type="ARBA" id="ARBA00023136"/>
    </source>
</evidence>
<dbReference type="AlphaFoldDB" id="C7RUT0"/>
<evidence type="ECO:0000256" key="5">
    <source>
        <dbReference type="SAM" id="Phobius"/>
    </source>
</evidence>
<protein>
    <recommendedName>
        <fullName evidence="7">CorA-like Mg2+ transporter protein</fullName>
    </recommendedName>
</protein>
<comment type="subcellular location">
    <subcellularLocation>
        <location evidence="1">Membrane</location>
        <topology evidence="1">Multi-pass membrane protein</topology>
    </subcellularLocation>
</comment>
<evidence type="ECO:0008006" key="7">
    <source>
        <dbReference type="Google" id="ProtNLM"/>
    </source>
</evidence>
<dbReference type="EMBL" id="CP001715">
    <property type="protein sequence ID" value="ACV36325.1"/>
    <property type="molecule type" value="Genomic_DNA"/>
</dbReference>
<dbReference type="InterPro" id="IPR045863">
    <property type="entry name" value="CorA_TM1_TM2"/>
</dbReference>
<feature type="transmembrane region" description="Helical" evidence="5">
    <location>
        <begin position="508"/>
        <end position="530"/>
    </location>
</feature>